<dbReference type="PANTHER" id="PTHR43663">
    <property type="entry name" value="CHROMATE TRANSPORT PROTEIN-RELATED"/>
    <property type="match status" value="1"/>
</dbReference>
<gene>
    <name evidence="8" type="ORF">IAB75_03410</name>
</gene>
<keyword evidence="4 7" id="KW-0812">Transmembrane</keyword>
<name>A0A940DQY5_9BACT</name>
<dbReference type="GO" id="GO:0015109">
    <property type="term" value="F:chromate transmembrane transporter activity"/>
    <property type="evidence" value="ECO:0007669"/>
    <property type="project" value="InterPro"/>
</dbReference>
<dbReference type="PANTHER" id="PTHR43663:SF2">
    <property type="entry name" value="CHROMATE TRANSPORT PROTEIN-RELATED"/>
    <property type="match status" value="1"/>
</dbReference>
<evidence type="ECO:0000256" key="6">
    <source>
        <dbReference type="ARBA" id="ARBA00023136"/>
    </source>
</evidence>
<comment type="subcellular location">
    <subcellularLocation>
        <location evidence="1">Cell membrane</location>
        <topology evidence="1">Multi-pass membrane protein</topology>
    </subcellularLocation>
</comment>
<keyword evidence="3" id="KW-1003">Cell membrane</keyword>
<dbReference type="InterPro" id="IPR052518">
    <property type="entry name" value="CHR_Transporter"/>
</dbReference>
<dbReference type="Proteomes" id="UP000725002">
    <property type="component" value="Unassembled WGS sequence"/>
</dbReference>
<evidence type="ECO:0000256" key="2">
    <source>
        <dbReference type="ARBA" id="ARBA00005262"/>
    </source>
</evidence>
<sequence length="184" mass="20359">MASYLQIFSTFAKIGAFTIGGGYAMIPLVKDEIVKRDWMKEEDFPDIIALSQSAPGLLAVNISIFVGYRLKGTKGSIVATLGSITPPFLTILIIAMAFTGFQDHPVVIRIFSGIRPVVVALIAVPMLQMARKADKTWWMWGMSVATILLVAFLKVSPVYILIVTIIVSYSIVKYRESRKREDGK</sequence>
<evidence type="ECO:0000313" key="8">
    <source>
        <dbReference type="EMBL" id="MBO8483150.1"/>
    </source>
</evidence>
<evidence type="ECO:0000256" key="4">
    <source>
        <dbReference type="ARBA" id="ARBA00022692"/>
    </source>
</evidence>
<comment type="similarity">
    <text evidence="2">Belongs to the chromate ion transporter (CHR) (TC 2.A.51) family.</text>
</comment>
<comment type="caution">
    <text evidence="8">The sequence shown here is derived from an EMBL/GenBank/DDBJ whole genome shotgun (WGS) entry which is preliminary data.</text>
</comment>
<evidence type="ECO:0000256" key="1">
    <source>
        <dbReference type="ARBA" id="ARBA00004651"/>
    </source>
</evidence>
<keyword evidence="6 7" id="KW-0472">Membrane</keyword>
<feature type="transmembrane region" description="Helical" evidence="7">
    <location>
        <begin position="77"/>
        <end position="100"/>
    </location>
</feature>
<feature type="transmembrane region" description="Helical" evidence="7">
    <location>
        <begin position="106"/>
        <end position="124"/>
    </location>
</feature>
<dbReference type="InterPro" id="IPR003370">
    <property type="entry name" value="Chromate_transpt"/>
</dbReference>
<feature type="transmembrane region" description="Helical" evidence="7">
    <location>
        <begin position="7"/>
        <end position="29"/>
    </location>
</feature>
<evidence type="ECO:0000256" key="5">
    <source>
        <dbReference type="ARBA" id="ARBA00022989"/>
    </source>
</evidence>
<proteinExistence type="inferred from homology"/>
<dbReference type="EMBL" id="JADILV010000023">
    <property type="protein sequence ID" value="MBO8483150.1"/>
    <property type="molecule type" value="Genomic_DNA"/>
</dbReference>
<dbReference type="AlphaFoldDB" id="A0A940DQY5"/>
<accession>A0A940DQY5</accession>
<reference evidence="8" key="2">
    <citation type="journal article" date="2021" name="PeerJ">
        <title>Extensive microbial diversity within the chicken gut microbiome revealed by metagenomics and culture.</title>
        <authorList>
            <person name="Gilroy R."/>
            <person name="Ravi A."/>
            <person name="Getino M."/>
            <person name="Pursley I."/>
            <person name="Horton D.L."/>
            <person name="Alikhan N.F."/>
            <person name="Baker D."/>
            <person name="Gharbi K."/>
            <person name="Hall N."/>
            <person name="Watson M."/>
            <person name="Adriaenssens E.M."/>
            <person name="Foster-Nyarko E."/>
            <person name="Jarju S."/>
            <person name="Secka A."/>
            <person name="Antonio M."/>
            <person name="Oren A."/>
            <person name="Chaudhuri R.R."/>
            <person name="La Ragione R."/>
            <person name="Hildebrand F."/>
            <person name="Pallen M.J."/>
        </authorList>
    </citation>
    <scope>NUCLEOTIDE SEQUENCE</scope>
    <source>
        <strain evidence="8">G3-8215</strain>
    </source>
</reference>
<evidence type="ECO:0000313" key="9">
    <source>
        <dbReference type="Proteomes" id="UP000725002"/>
    </source>
</evidence>
<dbReference type="Pfam" id="PF02417">
    <property type="entry name" value="Chromate_transp"/>
    <property type="match status" value="1"/>
</dbReference>
<keyword evidence="5 7" id="KW-1133">Transmembrane helix</keyword>
<reference evidence="8" key="1">
    <citation type="submission" date="2020-10" db="EMBL/GenBank/DDBJ databases">
        <authorList>
            <person name="Gilroy R."/>
        </authorList>
    </citation>
    <scope>NUCLEOTIDE SEQUENCE</scope>
    <source>
        <strain evidence="8">G3-8215</strain>
    </source>
</reference>
<organism evidence="8 9">
    <name type="scientific">Candidatus Cryptobacteroides avicola</name>
    <dbReference type="NCBI Taxonomy" id="2840757"/>
    <lineage>
        <taxon>Bacteria</taxon>
        <taxon>Pseudomonadati</taxon>
        <taxon>Bacteroidota</taxon>
        <taxon>Bacteroidia</taxon>
        <taxon>Bacteroidales</taxon>
        <taxon>Candidatus Cryptobacteroides</taxon>
    </lineage>
</organism>
<evidence type="ECO:0000256" key="3">
    <source>
        <dbReference type="ARBA" id="ARBA00022475"/>
    </source>
</evidence>
<protein>
    <submittedName>
        <fullName evidence="8">Chromate transporter</fullName>
    </submittedName>
</protein>
<evidence type="ECO:0000256" key="7">
    <source>
        <dbReference type="SAM" id="Phobius"/>
    </source>
</evidence>
<dbReference type="GO" id="GO:0005886">
    <property type="term" value="C:plasma membrane"/>
    <property type="evidence" value="ECO:0007669"/>
    <property type="project" value="UniProtKB-SubCell"/>
</dbReference>
<feature type="transmembrane region" description="Helical" evidence="7">
    <location>
        <begin position="158"/>
        <end position="174"/>
    </location>
</feature>